<dbReference type="Proteomes" id="UP000264036">
    <property type="component" value="Unassembled WGS sequence"/>
</dbReference>
<comment type="caution">
    <text evidence="1">The sequence shown here is derived from an EMBL/GenBank/DDBJ whole genome shotgun (WGS) entry which is preliminary data.</text>
</comment>
<dbReference type="Pfam" id="PF06833">
    <property type="entry name" value="MdcE"/>
    <property type="match status" value="1"/>
</dbReference>
<gene>
    <name evidence="1" type="ORF">DD666_04765</name>
</gene>
<organism evidence="1 2">
    <name type="scientific">Advenella kashmirensis</name>
    <dbReference type="NCBI Taxonomy" id="310575"/>
    <lineage>
        <taxon>Bacteria</taxon>
        <taxon>Pseudomonadati</taxon>
        <taxon>Pseudomonadota</taxon>
        <taxon>Betaproteobacteria</taxon>
        <taxon>Burkholderiales</taxon>
        <taxon>Alcaligenaceae</taxon>
    </lineage>
</organism>
<protein>
    <submittedName>
        <fullName evidence="1">Biotin-independent malonate decarboxylase subunit gamma</fullName>
    </submittedName>
</protein>
<reference evidence="1 2" key="1">
    <citation type="journal article" date="2018" name="Nat. Biotechnol.">
        <title>A standardized bacterial taxonomy based on genome phylogeny substantially revises the tree of life.</title>
        <authorList>
            <person name="Parks D.H."/>
            <person name="Chuvochina M."/>
            <person name="Waite D.W."/>
            <person name="Rinke C."/>
            <person name="Skarshewski A."/>
            <person name="Chaumeil P.A."/>
            <person name="Hugenholtz P."/>
        </authorList>
    </citation>
    <scope>NUCLEOTIDE SEQUENCE [LARGE SCALE GENOMIC DNA]</scope>
    <source>
        <strain evidence="1">UBA10707</strain>
    </source>
</reference>
<dbReference type="InterPro" id="IPR029045">
    <property type="entry name" value="ClpP/crotonase-like_dom_sf"/>
</dbReference>
<evidence type="ECO:0000313" key="2">
    <source>
        <dbReference type="Proteomes" id="UP000264036"/>
    </source>
</evidence>
<dbReference type="SUPFAM" id="SSF52096">
    <property type="entry name" value="ClpP/crotonase"/>
    <property type="match status" value="1"/>
</dbReference>
<proteinExistence type="predicted"/>
<dbReference type="EMBL" id="DOEK01000008">
    <property type="protein sequence ID" value="HBP28708.1"/>
    <property type="molecule type" value="Genomic_DNA"/>
</dbReference>
<evidence type="ECO:0000313" key="1">
    <source>
        <dbReference type="EMBL" id="HBP28708.1"/>
    </source>
</evidence>
<name>A0A356LD58_9BURK</name>
<accession>A0A356LD58</accession>
<dbReference type="Gene3D" id="3.90.226.10">
    <property type="entry name" value="2-enoyl-CoA Hydratase, Chain A, domain 1"/>
    <property type="match status" value="1"/>
</dbReference>
<sequence>MTLTSILDSLFPAGHQVRINGHQLAGTASTAAGEVAVLGTTDAAAIDHEIALYLAQQILATIQTHPRRPLIFLVDTQGQALSRAQELLCLNGSLAHLAACVDLARRLGHVSLSLVTGEAVSGGYLSFGLMADRAYALDSSQVRVMDLKAMARVTKIDHAKLVELAASAPTFAPGADNYQRMGAIEDIWQAPSASLLDAALAELLKAQAGTDLRMLTGQDRTGRIQAARIVDQILAA</sequence>
<dbReference type="AlphaFoldDB" id="A0A356LD58"/>